<evidence type="ECO:0008006" key="3">
    <source>
        <dbReference type="Google" id="ProtNLM"/>
    </source>
</evidence>
<dbReference type="AlphaFoldDB" id="A0AAD7NA50"/>
<dbReference type="EMBL" id="JARKIB010000056">
    <property type="protein sequence ID" value="KAJ7753193.1"/>
    <property type="molecule type" value="Genomic_DNA"/>
</dbReference>
<gene>
    <name evidence="1" type="ORF">B0H16DRAFT_1317056</name>
</gene>
<proteinExistence type="predicted"/>
<evidence type="ECO:0000313" key="1">
    <source>
        <dbReference type="EMBL" id="KAJ7753193.1"/>
    </source>
</evidence>
<comment type="caution">
    <text evidence="1">The sequence shown here is derived from an EMBL/GenBank/DDBJ whole genome shotgun (WGS) entry which is preliminary data.</text>
</comment>
<sequence>MRDFPQELVDQVIDDLAATTATRDIAAYGGVCSRWLPRTRKHLFSHLGMSNTDIHAFMDLVDTSPVSILFFVRSL</sequence>
<feature type="non-terminal residue" evidence="1">
    <location>
        <position position="75"/>
    </location>
</feature>
<organism evidence="1 2">
    <name type="scientific">Mycena metata</name>
    <dbReference type="NCBI Taxonomy" id="1033252"/>
    <lineage>
        <taxon>Eukaryota</taxon>
        <taxon>Fungi</taxon>
        <taxon>Dikarya</taxon>
        <taxon>Basidiomycota</taxon>
        <taxon>Agaricomycotina</taxon>
        <taxon>Agaricomycetes</taxon>
        <taxon>Agaricomycetidae</taxon>
        <taxon>Agaricales</taxon>
        <taxon>Marasmiineae</taxon>
        <taxon>Mycenaceae</taxon>
        <taxon>Mycena</taxon>
    </lineage>
</organism>
<protein>
    <recommendedName>
        <fullName evidence="3">F-box domain-containing protein</fullName>
    </recommendedName>
</protein>
<reference evidence="1" key="1">
    <citation type="submission" date="2023-03" db="EMBL/GenBank/DDBJ databases">
        <title>Massive genome expansion in bonnet fungi (Mycena s.s.) driven by repeated elements and novel gene families across ecological guilds.</title>
        <authorList>
            <consortium name="Lawrence Berkeley National Laboratory"/>
            <person name="Harder C.B."/>
            <person name="Miyauchi S."/>
            <person name="Viragh M."/>
            <person name="Kuo A."/>
            <person name="Thoen E."/>
            <person name="Andreopoulos B."/>
            <person name="Lu D."/>
            <person name="Skrede I."/>
            <person name="Drula E."/>
            <person name="Henrissat B."/>
            <person name="Morin E."/>
            <person name="Kohler A."/>
            <person name="Barry K."/>
            <person name="LaButti K."/>
            <person name="Morin E."/>
            <person name="Salamov A."/>
            <person name="Lipzen A."/>
            <person name="Mereny Z."/>
            <person name="Hegedus B."/>
            <person name="Baldrian P."/>
            <person name="Stursova M."/>
            <person name="Weitz H."/>
            <person name="Taylor A."/>
            <person name="Grigoriev I.V."/>
            <person name="Nagy L.G."/>
            <person name="Martin F."/>
            <person name="Kauserud H."/>
        </authorList>
    </citation>
    <scope>NUCLEOTIDE SEQUENCE</scope>
    <source>
        <strain evidence="1">CBHHK182m</strain>
    </source>
</reference>
<name>A0AAD7NA50_9AGAR</name>
<evidence type="ECO:0000313" key="2">
    <source>
        <dbReference type="Proteomes" id="UP001215598"/>
    </source>
</evidence>
<dbReference type="Proteomes" id="UP001215598">
    <property type="component" value="Unassembled WGS sequence"/>
</dbReference>
<accession>A0AAD7NA50</accession>
<keyword evidence="2" id="KW-1185">Reference proteome</keyword>